<sequence>MSPPPSTPLLDRVKYPADLRNFSGEQLKQLADELRAETIHAVSQTGGHLGASLGVVELTVAVHAVFDTPKDRLIWDVGHQAYPHKILTGRRGRIRTLRQGGGLSGFTRRSESEYDPFGAAHSSTSISAGLGMAVASDLLGRPRNVIAVIGDGAMSAGMAYEAMNNAGANKSRLLVVLNDNDMSIAPPVGAMSAYLSKVVSSRPFVSIREMMAKLARLFPGPLERAAKRADEYARGLLTGGTLFEELGFYYVGPIDGHDLDHLLPILRNLRDTEMQGPILLHVVTKKGKGYAPAEASADKYHGVQRFNVVTGEQVKAPPGPPSYTKIFANALIAEAEADERIVAVNAAMPSGTGLDAFGKRFPKRTFDVGIAEQHAVTFAAGMATEGLKPFCAIYSTFLQRAYDQVVHDVALQSLPVRFAMDRAGLVGADGATHAGSFDIAYLGCLPNMVLMAAADEAELMHMVATAAAIDDRPSGFRYPRGEGEGVPLPKRGTPLEIGRGRIVKEGTTVAILSYGARLRECLKAAEELGARGLSTTVADARFAKPLDTALVERLAREHAVLITIEEGSVGGFGSFVLQHLAWTGLLDRGLKVRPMVLPDRYIDHDSPRKQYDEAGLNAAHIVAAAVAALGSDTAVRPVRA</sequence>
<keyword evidence="4 10" id="KW-0808">Transferase</keyword>
<comment type="subunit">
    <text evidence="3 10">Homodimer.</text>
</comment>
<dbReference type="Gene3D" id="3.40.50.970">
    <property type="match status" value="2"/>
</dbReference>
<dbReference type="RefSeq" id="WP_252954561.1">
    <property type="nucleotide sequence ID" value="NZ_JAFIRR010000109.1"/>
</dbReference>
<dbReference type="PANTHER" id="PTHR43322:SF5">
    <property type="entry name" value="1-DEOXY-D-XYLULOSE-5-PHOSPHATE SYNTHASE, CHLOROPLASTIC"/>
    <property type="match status" value="1"/>
</dbReference>
<dbReference type="PANTHER" id="PTHR43322">
    <property type="entry name" value="1-D-DEOXYXYLULOSE 5-PHOSPHATE SYNTHASE-RELATED"/>
    <property type="match status" value="1"/>
</dbReference>
<dbReference type="GO" id="GO:0008661">
    <property type="term" value="F:1-deoxy-D-xylulose-5-phosphate synthase activity"/>
    <property type="evidence" value="ECO:0007669"/>
    <property type="project" value="UniProtKB-EC"/>
</dbReference>
<name>A0ABT1D7K7_9PROT</name>
<dbReference type="Pfam" id="PF02779">
    <property type="entry name" value="Transket_pyr"/>
    <property type="match status" value="1"/>
</dbReference>
<dbReference type="InterPro" id="IPR033248">
    <property type="entry name" value="Transketolase_C"/>
</dbReference>
<feature type="binding site" evidence="10">
    <location>
        <position position="180"/>
    </location>
    <ligand>
        <name>thiamine diphosphate</name>
        <dbReference type="ChEBI" id="CHEBI:58937"/>
    </ligand>
</feature>
<dbReference type="SUPFAM" id="SSF52922">
    <property type="entry name" value="TK C-terminal domain-like"/>
    <property type="match status" value="1"/>
</dbReference>
<evidence type="ECO:0000256" key="6">
    <source>
        <dbReference type="ARBA" id="ARBA00022842"/>
    </source>
</evidence>
<evidence type="ECO:0000256" key="4">
    <source>
        <dbReference type="ARBA" id="ARBA00022679"/>
    </source>
</evidence>
<dbReference type="Gene3D" id="3.40.50.920">
    <property type="match status" value="1"/>
</dbReference>
<comment type="cofactor">
    <cofactor evidence="10">
        <name>thiamine diphosphate</name>
        <dbReference type="ChEBI" id="CHEBI:58937"/>
    </cofactor>
    <text evidence="10">Binds 1 thiamine pyrophosphate per subunit.</text>
</comment>
<organism evidence="12 13">
    <name type="scientific">Siccirubricoccus soli</name>
    <dbReference type="NCBI Taxonomy" id="2899147"/>
    <lineage>
        <taxon>Bacteria</taxon>
        <taxon>Pseudomonadati</taxon>
        <taxon>Pseudomonadota</taxon>
        <taxon>Alphaproteobacteria</taxon>
        <taxon>Acetobacterales</taxon>
        <taxon>Roseomonadaceae</taxon>
        <taxon>Siccirubricoccus</taxon>
    </lineage>
</organism>
<keyword evidence="13" id="KW-1185">Reference proteome</keyword>
<dbReference type="SUPFAM" id="SSF52518">
    <property type="entry name" value="Thiamin diphosphate-binding fold (THDP-binding)"/>
    <property type="match status" value="2"/>
</dbReference>
<dbReference type="NCBIfam" id="NF003933">
    <property type="entry name" value="PRK05444.2-2"/>
    <property type="match status" value="1"/>
</dbReference>
<protein>
    <recommendedName>
        <fullName evidence="10">1-deoxy-D-xylulose-5-phosphate synthase</fullName>
        <ecNumber evidence="10">2.2.1.7</ecNumber>
    </recommendedName>
    <alternativeName>
        <fullName evidence="10">1-deoxyxylulose-5-phosphate synthase</fullName>
        <shortName evidence="10">DXP synthase</shortName>
        <shortName evidence="10">DXPS</shortName>
    </alternativeName>
</protein>
<dbReference type="InterPro" id="IPR049557">
    <property type="entry name" value="Transketolase_CS"/>
</dbReference>
<dbReference type="CDD" id="cd02007">
    <property type="entry name" value="TPP_DXS"/>
    <property type="match status" value="1"/>
</dbReference>
<feature type="domain" description="Transketolase-like pyrimidine-binding" evidence="11">
    <location>
        <begin position="321"/>
        <end position="486"/>
    </location>
</feature>
<dbReference type="EMBL" id="JAFIRR010000109">
    <property type="protein sequence ID" value="MCO6417928.1"/>
    <property type="molecule type" value="Genomic_DNA"/>
</dbReference>
<keyword evidence="5 10" id="KW-0479">Metal-binding</keyword>
<comment type="pathway">
    <text evidence="1 10">Metabolic intermediate biosynthesis; 1-deoxy-D-xylulose 5-phosphate biosynthesis; 1-deoxy-D-xylulose 5-phosphate from D-glyceraldehyde 3-phosphate and pyruvate: step 1/1.</text>
</comment>
<keyword evidence="6 10" id="KW-0460">Magnesium</keyword>
<dbReference type="InterPro" id="IPR005477">
    <property type="entry name" value="Dxylulose-5-P_synthase"/>
</dbReference>
<evidence type="ECO:0000256" key="1">
    <source>
        <dbReference type="ARBA" id="ARBA00004980"/>
    </source>
</evidence>
<comment type="catalytic activity">
    <reaction evidence="10">
        <text>D-glyceraldehyde 3-phosphate + pyruvate + H(+) = 1-deoxy-D-xylulose 5-phosphate + CO2</text>
        <dbReference type="Rhea" id="RHEA:12605"/>
        <dbReference type="ChEBI" id="CHEBI:15361"/>
        <dbReference type="ChEBI" id="CHEBI:15378"/>
        <dbReference type="ChEBI" id="CHEBI:16526"/>
        <dbReference type="ChEBI" id="CHEBI:57792"/>
        <dbReference type="ChEBI" id="CHEBI:59776"/>
        <dbReference type="EC" id="2.2.1.7"/>
    </reaction>
</comment>
<dbReference type="CDD" id="cd07033">
    <property type="entry name" value="TPP_PYR_DXS_TK_like"/>
    <property type="match status" value="1"/>
</dbReference>
<feature type="binding site" evidence="10">
    <location>
        <position position="151"/>
    </location>
    <ligand>
        <name>Mg(2+)</name>
        <dbReference type="ChEBI" id="CHEBI:18420"/>
    </ligand>
</feature>
<dbReference type="InterPro" id="IPR020826">
    <property type="entry name" value="Transketolase_BS"/>
</dbReference>
<evidence type="ECO:0000256" key="7">
    <source>
        <dbReference type="ARBA" id="ARBA00022977"/>
    </source>
</evidence>
<feature type="binding site" evidence="10">
    <location>
        <position position="79"/>
    </location>
    <ligand>
        <name>thiamine diphosphate</name>
        <dbReference type="ChEBI" id="CHEBI:58937"/>
    </ligand>
</feature>
<reference evidence="12 13" key="1">
    <citation type="submission" date="2021-12" db="EMBL/GenBank/DDBJ databases">
        <title>Siccirubricoccus leaddurans sp. nov., a high concentration Zn2+ tolerance bacterium.</title>
        <authorList>
            <person name="Cao Y."/>
        </authorList>
    </citation>
    <scope>NUCLEOTIDE SEQUENCE [LARGE SCALE GENOMIC DNA]</scope>
    <source>
        <strain evidence="12 13">KC 17139</strain>
    </source>
</reference>
<dbReference type="Pfam" id="PF13292">
    <property type="entry name" value="DXP_synthase_N"/>
    <property type="match status" value="1"/>
</dbReference>
<evidence type="ECO:0000256" key="9">
    <source>
        <dbReference type="ARBA" id="ARBA00023229"/>
    </source>
</evidence>
<feature type="binding site" evidence="10">
    <location>
        <position position="372"/>
    </location>
    <ligand>
        <name>thiamine diphosphate</name>
        <dbReference type="ChEBI" id="CHEBI:58937"/>
    </ligand>
</feature>
<evidence type="ECO:0000256" key="8">
    <source>
        <dbReference type="ARBA" id="ARBA00023052"/>
    </source>
</evidence>
<proteinExistence type="inferred from homology"/>
<dbReference type="NCBIfam" id="TIGR00204">
    <property type="entry name" value="dxs"/>
    <property type="match status" value="1"/>
</dbReference>
<dbReference type="InterPro" id="IPR029061">
    <property type="entry name" value="THDP-binding"/>
</dbReference>
<evidence type="ECO:0000313" key="12">
    <source>
        <dbReference type="EMBL" id="MCO6417928.1"/>
    </source>
</evidence>
<feature type="binding site" evidence="10">
    <location>
        <begin position="120"/>
        <end position="122"/>
    </location>
    <ligand>
        <name>thiamine diphosphate</name>
        <dbReference type="ChEBI" id="CHEBI:58937"/>
    </ligand>
</feature>
<comment type="similarity">
    <text evidence="2 10">Belongs to the transketolase family. DXPS subfamily.</text>
</comment>
<keyword evidence="8 10" id="KW-0786">Thiamine pyrophosphate</keyword>
<dbReference type="Pfam" id="PF02780">
    <property type="entry name" value="Transketolase_C"/>
    <property type="match status" value="1"/>
</dbReference>
<feature type="binding site" evidence="10">
    <location>
        <position position="180"/>
    </location>
    <ligand>
        <name>Mg(2+)</name>
        <dbReference type="ChEBI" id="CHEBI:18420"/>
    </ligand>
</feature>
<comment type="function">
    <text evidence="10">Catalyzes the acyloin condensation reaction between C atoms 2 and 3 of pyruvate and glyceraldehyde 3-phosphate to yield 1-deoxy-D-xylulose-5-phosphate (DXP).</text>
</comment>
<dbReference type="EC" id="2.2.1.7" evidence="10"/>
<dbReference type="Proteomes" id="UP001523392">
    <property type="component" value="Unassembled WGS sequence"/>
</dbReference>
<comment type="caution">
    <text evidence="12">The sequence shown here is derived from an EMBL/GenBank/DDBJ whole genome shotgun (WGS) entry which is preliminary data.</text>
</comment>
<evidence type="ECO:0000256" key="2">
    <source>
        <dbReference type="ARBA" id="ARBA00011081"/>
    </source>
</evidence>
<dbReference type="PROSITE" id="PS00802">
    <property type="entry name" value="TRANSKETOLASE_2"/>
    <property type="match status" value="1"/>
</dbReference>
<comment type="cofactor">
    <cofactor evidence="10">
        <name>Mg(2+)</name>
        <dbReference type="ChEBI" id="CHEBI:18420"/>
    </cofactor>
    <text evidence="10">Binds 1 Mg(2+) ion per subunit.</text>
</comment>
<evidence type="ECO:0000256" key="10">
    <source>
        <dbReference type="HAMAP-Rule" id="MF_00315"/>
    </source>
</evidence>
<feature type="binding site" evidence="10">
    <location>
        <begin position="152"/>
        <end position="153"/>
    </location>
    <ligand>
        <name>thiamine diphosphate</name>
        <dbReference type="ChEBI" id="CHEBI:58937"/>
    </ligand>
</feature>
<accession>A0ABT1D7K7</accession>
<evidence type="ECO:0000256" key="3">
    <source>
        <dbReference type="ARBA" id="ARBA00011738"/>
    </source>
</evidence>
<evidence type="ECO:0000313" key="13">
    <source>
        <dbReference type="Proteomes" id="UP001523392"/>
    </source>
</evidence>
<gene>
    <name evidence="10 12" type="primary">dxs</name>
    <name evidence="12" type="ORF">JYK14_17420</name>
</gene>
<keyword evidence="9 10" id="KW-0414">Isoprene biosynthesis</keyword>
<evidence type="ECO:0000256" key="5">
    <source>
        <dbReference type="ARBA" id="ARBA00022723"/>
    </source>
</evidence>
<keyword evidence="7 10" id="KW-0784">Thiamine biosynthesis</keyword>
<dbReference type="HAMAP" id="MF_00315">
    <property type="entry name" value="DXP_synth"/>
    <property type="match status" value="1"/>
</dbReference>
<dbReference type="InterPro" id="IPR005475">
    <property type="entry name" value="Transketolase-like_Pyr-bd"/>
</dbReference>
<dbReference type="PROSITE" id="PS00801">
    <property type="entry name" value="TRANSKETOLASE_1"/>
    <property type="match status" value="1"/>
</dbReference>
<dbReference type="SMART" id="SM00861">
    <property type="entry name" value="Transket_pyr"/>
    <property type="match status" value="1"/>
</dbReference>
<dbReference type="InterPro" id="IPR009014">
    <property type="entry name" value="Transketo_C/PFOR_II"/>
</dbReference>
<evidence type="ECO:0000259" key="11">
    <source>
        <dbReference type="SMART" id="SM00861"/>
    </source>
</evidence>
<feature type="binding site" evidence="10">
    <location>
        <position position="290"/>
    </location>
    <ligand>
        <name>thiamine diphosphate</name>
        <dbReference type="ChEBI" id="CHEBI:58937"/>
    </ligand>
</feature>